<sequence>MTADAMTRTEVDETLRAAGAGVLSLTDGAETYAIPESFGYDGDYVYFQLVHGSDSDKMDFVATTEIATLTAFTEQPARSVIVRGELGPVPDGDDPVAMRAIAANATIPTVDISLDTDPDALSFEFYRLCPEERSGRKFGAVPTTPGDP</sequence>
<comment type="caution">
    <text evidence="1">The sequence shown here is derived from an EMBL/GenBank/DDBJ whole genome shotgun (WGS) entry which is preliminary data.</text>
</comment>
<reference evidence="1 2" key="1">
    <citation type="journal article" date="2019" name="Int. J. Syst. Evol. Microbiol.">
        <title>The Global Catalogue of Microorganisms (GCM) 10K type strain sequencing project: providing services to taxonomists for standard genome sequencing and annotation.</title>
        <authorList>
            <consortium name="The Broad Institute Genomics Platform"/>
            <consortium name="The Broad Institute Genome Sequencing Center for Infectious Disease"/>
            <person name="Wu L."/>
            <person name="Ma J."/>
        </authorList>
    </citation>
    <scope>NUCLEOTIDE SEQUENCE [LARGE SCALE GENOMIC DNA]</scope>
    <source>
        <strain evidence="1 2">GX21</strain>
    </source>
</reference>
<dbReference type="SUPFAM" id="SSF50475">
    <property type="entry name" value="FMN-binding split barrel"/>
    <property type="match status" value="1"/>
</dbReference>
<evidence type="ECO:0000313" key="2">
    <source>
        <dbReference type="Proteomes" id="UP001596434"/>
    </source>
</evidence>
<protein>
    <submittedName>
        <fullName evidence="1">Pyridoxamine 5'-phosphate oxidase family protein</fullName>
    </submittedName>
</protein>
<dbReference type="Pfam" id="PF12900">
    <property type="entry name" value="Pyridox_ox_2"/>
    <property type="match status" value="1"/>
</dbReference>
<dbReference type="InterPro" id="IPR012349">
    <property type="entry name" value="Split_barrel_FMN-bd"/>
</dbReference>
<dbReference type="AlphaFoldDB" id="A0ABD5ZUY3"/>
<dbReference type="InterPro" id="IPR024747">
    <property type="entry name" value="Pyridox_Oxase-rel"/>
</dbReference>
<dbReference type="GeneID" id="96952378"/>
<dbReference type="Proteomes" id="UP001596434">
    <property type="component" value="Unassembled WGS sequence"/>
</dbReference>
<dbReference type="EMBL" id="JBHTAT010000001">
    <property type="protein sequence ID" value="MFC7254084.1"/>
    <property type="molecule type" value="Genomic_DNA"/>
</dbReference>
<dbReference type="RefSeq" id="WP_379702287.1">
    <property type="nucleotide sequence ID" value="NZ_JBHTAT010000001.1"/>
</dbReference>
<dbReference type="Gene3D" id="2.30.110.10">
    <property type="entry name" value="Electron Transport, Fmn-binding Protein, Chain A"/>
    <property type="match status" value="1"/>
</dbReference>
<organism evidence="1 2">
    <name type="scientific">Haloplanus litoreus</name>
    <dbReference type="NCBI Taxonomy" id="767515"/>
    <lineage>
        <taxon>Archaea</taxon>
        <taxon>Methanobacteriati</taxon>
        <taxon>Methanobacteriota</taxon>
        <taxon>Stenosarchaea group</taxon>
        <taxon>Halobacteria</taxon>
        <taxon>Halobacteriales</taxon>
        <taxon>Haloferacaceae</taxon>
        <taxon>Haloplanus</taxon>
    </lineage>
</organism>
<gene>
    <name evidence="1" type="ORF">ACFQKE_01965</name>
</gene>
<evidence type="ECO:0000313" key="1">
    <source>
        <dbReference type="EMBL" id="MFC7254084.1"/>
    </source>
</evidence>
<proteinExistence type="predicted"/>
<keyword evidence="2" id="KW-1185">Reference proteome</keyword>
<accession>A0ABD5ZUY3</accession>
<name>A0ABD5ZUY3_9EURY</name>